<sequence length="59" mass="6822">MRRLHDLAGPPVKESGIPFELSHASHVRPHRPPQRHPDSALRGPHTRAGPRLYLRRRHL</sequence>
<dbReference type="Proteomes" id="UP000255168">
    <property type="component" value="Chromosome I"/>
</dbReference>
<keyword evidence="5" id="KW-1185">Reference proteome</keyword>
<dbReference type="Proteomes" id="UP000256710">
    <property type="component" value="Unassembled WGS sequence"/>
</dbReference>
<evidence type="ECO:0000313" key="5">
    <source>
        <dbReference type="Proteomes" id="UP000256710"/>
    </source>
</evidence>
<accession>A0A375HAT6</accession>
<organism evidence="3 4">
    <name type="scientific">Cupriavidus neocaledonicus</name>
    <dbReference type="NCBI Taxonomy" id="1040979"/>
    <lineage>
        <taxon>Bacteria</taxon>
        <taxon>Pseudomonadati</taxon>
        <taxon>Pseudomonadota</taxon>
        <taxon>Betaproteobacteria</taxon>
        <taxon>Burkholderiales</taxon>
        <taxon>Burkholderiaceae</taxon>
        <taxon>Cupriavidus</taxon>
    </lineage>
</organism>
<evidence type="ECO:0000313" key="4">
    <source>
        <dbReference type="Proteomes" id="UP000255168"/>
    </source>
</evidence>
<evidence type="ECO:0000256" key="1">
    <source>
        <dbReference type="SAM" id="MobiDB-lite"/>
    </source>
</evidence>
<evidence type="ECO:0000313" key="2">
    <source>
        <dbReference type="EMBL" id="SOZ35383.1"/>
    </source>
</evidence>
<proteinExistence type="predicted"/>
<feature type="region of interest" description="Disordered" evidence="1">
    <location>
        <begin position="24"/>
        <end position="59"/>
    </location>
</feature>
<dbReference type="AlphaFoldDB" id="A0A375HAT6"/>
<evidence type="ECO:0000313" key="3">
    <source>
        <dbReference type="EMBL" id="SPD47330.1"/>
    </source>
</evidence>
<gene>
    <name evidence="2" type="ORF">CBM2605_A170302</name>
    <name evidence="3" type="ORF">CBM2607_12270</name>
</gene>
<name>A0A375HAT6_9BURK</name>
<dbReference type="EMBL" id="LT984806">
    <property type="protein sequence ID" value="SPD47330.1"/>
    <property type="molecule type" value="Genomic_DNA"/>
</dbReference>
<reference evidence="4 5" key="1">
    <citation type="submission" date="2018-01" db="EMBL/GenBank/DDBJ databases">
        <authorList>
            <person name="Clerissi C."/>
        </authorList>
    </citation>
    <scope>NUCLEOTIDE SEQUENCE [LARGE SCALE GENOMIC DNA]</scope>
    <source>
        <strain evidence="2">Cupriavidus taiwanensis STM 6082</strain>
        <strain evidence="3">Cupriavidus taiwanensis STM 6160</strain>
    </source>
</reference>
<feature type="compositionally biased region" description="Basic residues" evidence="1">
    <location>
        <begin position="25"/>
        <end position="34"/>
    </location>
</feature>
<protein>
    <submittedName>
        <fullName evidence="3">Uncharacterized protein</fullName>
    </submittedName>
</protein>
<dbReference type="EMBL" id="OFTC01000009">
    <property type="protein sequence ID" value="SOZ35383.1"/>
    <property type="molecule type" value="Genomic_DNA"/>
</dbReference>